<keyword evidence="5 9" id="KW-0812">Transmembrane</keyword>
<dbReference type="Pfam" id="PF12822">
    <property type="entry name" value="ECF_trnsprt"/>
    <property type="match status" value="1"/>
</dbReference>
<evidence type="ECO:0000256" key="9">
    <source>
        <dbReference type="SAM" id="Phobius"/>
    </source>
</evidence>
<keyword evidence="6 9" id="KW-1133">Transmembrane helix</keyword>
<evidence type="ECO:0000256" key="3">
    <source>
        <dbReference type="ARBA" id="ARBA00022448"/>
    </source>
</evidence>
<dbReference type="STRING" id="319652.IV80_GL000457"/>
<protein>
    <recommendedName>
        <fullName evidence="8">Riboflavin transporter</fullName>
    </recommendedName>
</protein>
<dbReference type="InterPro" id="IPR024529">
    <property type="entry name" value="ECF_trnsprt_substrate-spec"/>
</dbReference>
<reference evidence="10 11" key="1">
    <citation type="journal article" date="2015" name="Genome Announc.">
        <title>Expanding the biotechnology potential of lactobacilli through comparative genomics of 213 strains and associated genera.</title>
        <authorList>
            <person name="Sun Z."/>
            <person name="Harris H.M."/>
            <person name="McCann A."/>
            <person name="Guo C."/>
            <person name="Argimon S."/>
            <person name="Zhang W."/>
            <person name="Yang X."/>
            <person name="Jeffery I.B."/>
            <person name="Cooney J.C."/>
            <person name="Kagawa T.F."/>
            <person name="Liu W."/>
            <person name="Song Y."/>
            <person name="Salvetti E."/>
            <person name="Wrobel A."/>
            <person name="Rasinkangas P."/>
            <person name="Parkhill J."/>
            <person name="Rea M.C."/>
            <person name="O'Sullivan O."/>
            <person name="Ritari J."/>
            <person name="Douillard F.P."/>
            <person name="Paul Ross R."/>
            <person name="Yang R."/>
            <person name="Briner A.E."/>
            <person name="Felis G.E."/>
            <person name="de Vos W.M."/>
            <person name="Barrangou R."/>
            <person name="Klaenhammer T.R."/>
            <person name="Caufield P.W."/>
            <person name="Cui Y."/>
            <person name="Zhang H."/>
            <person name="O'Toole P.W."/>
        </authorList>
    </citation>
    <scope>NUCLEOTIDE SEQUENCE [LARGE SCALE GENOMIC DNA]</scope>
    <source>
        <strain evidence="10 11">DSM 17757</strain>
    </source>
</reference>
<dbReference type="PATRIC" id="fig|319652.3.peg.461"/>
<dbReference type="PANTHER" id="PTHR38438">
    <property type="entry name" value="RIBOFLAVIN TRANSPORTER RIBU"/>
    <property type="match status" value="1"/>
</dbReference>
<sequence length="198" mass="21657">MGNKKVTRLVVIAMMAAISYVLLLFSFPVLPGFSFLKIDFANVPILITMLAYGPGAGLATTAIAGLLDVVTKESSLVGIIGIVANFLATMCFALPIYYAVKNHITEKMGHQIRYVIRGIVIGTILMAIFMSLANLFVLLPLYFKLVSFQINLSTLKMVLYGVLPFNLIKGVIVGLVTGIIYGRMIPWLRGRFSPVKHS</sequence>
<evidence type="ECO:0000256" key="2">
    <source>
        <dbReference type="ARBA" id="ARBA00005540"/>
    </source>
</evidence>
<dbReference type="Proteomes" id="UP000051568">
    <property type="component" value="Unassembled WGS sequence"/>
</dbReference>
<evidence type="ECO:0000256" key="7">
    <source>
        <dbReference type="ARBA" id="ARBA00023136"/>
    </source>
</evidence>
<feature type="transmembrane region" description="Helical" evidence="9">
    <location>
        <begin position="76"/>
        <end position="98"/>
    </location>
</feature>
<dbReference type="AlphaFoldDB" id="A0A0R2IJQ5"/>
<organism evidence="10 11">
    <name type="scientific">Pediococcus cellicola</name>
    <dbReference type="NCBI Taxonomy" id="319652"/>
    <lineage>
        <taxon>Bacteria</taxon>
        <taxon>Bacillati</taxon>
        <taxon>Bacillota</taxon>
        <taxon>Bacilli</taxon>
        <taxon>Lactobacillales</taxon>
        <taxon>Lactobacillaceae</taxon>
        <taxon>Pediococcus</taxon>
    </lineage>
</organism>
<keyword evidence="4 8" id="KW-1003">Cell membrane</keyword>
<feature type="transmembrane region" description="Helical" evidence="9">
    <location>
        <begin position="6"/>
        <end position="30"/>
    </location>
</feature>
<evidence type="ECO:0000256" key="5">
    <source>
        <dbReference type="ARBA" id="ARBA00022692"/>
    </source>
</evidence>
<dbReference type="PIRSF" id="PIRSF037778">
    <property type="entry name" value="UCP037778_transp_RibU"/>
    <property type="match status" value="1"/>
</dbReference>
<feature type="transmembrane region" description="Helical" evidence="9">
    <location>
        <begin position="42"/>
        <end position="64"/>
    </location>
</feature>
<dbReference type="GO" id="GO:0032217">
    <property type="term" value="F:riboflavin transmembrane transporter activity"/>
    <property type="evidence" value="ECO:0007669"/>
    <property type="project" value="UniProtKB-UniRule"/>
</dbReference>
<name>A0A0R2IJQ5_9LACO</name>
<evidence type="ECO:0000256" key="8">
    <source>
        <dbReference type="PIRNR" id="PIRNR037778"/>
    </source>
</evidence>
<evidence type="ECO:0000313" key="11">
    <source>
        <dbReference type="Proteomes" id="UP000051568"/>
    </source>
</evidence>
<evidence type="ECO:0000313" key="10">
    <source>
        <dbReference type="EMBL" id="KRN65248.1"/>
    </source>
</evidence>
<gene>
    <name evidence="10" type="ORF">IV80_GL000457</name>
</gene>
<dbReference type="Gene3D" id="1.10.1760.20">
    <property type="match status" value="1"/>
</dbReference>
<keyword evidence="7 8" id="KW-0472">Membrane</keyword>
<dbReference type="InterPro" id="IPR025720">
    <property type="entry name" value="RibU"/>
</dbReference>
<evidence type="ECO:0000256" key="4">
    <source>
        <dbReference type="ARBA" id="ARBA00022475"/>
    </source>
</evidence>
<dbReference type="EMBL" id="JQBR01000011">
    <property type="protein sequence ID" value="KRN65248.1"/>
    <property type="molecule type" value="Genomic_DNA"/>
</dbReference>
<comment type="function">
    <text evidence="8">Probably a riboflavin-binding protein that interacts with the energy-coupling factor (ECF) ABC-transporter complex.</text>
</comment>
<feature type="transmembrane region" description="Helical" evidence="9">
    <location>
        <begin position="163"/>
        <end position="182"/>
    </location>
</feature>
<evidence type="ECO:0000256" key="6">
    <source>
        <dbReference type="ARBA" id="ARBA00022989"/>
    </source>
</evidence>
<dbReference type="RefSeq" id="WP_057752450.1">
    <property type="nucleotide sequence ID" value="NZ_BJVH01000006.1"/>
</dbReference>
<feature type="transmembrane region" description="Helical" evidence="9">
    <location>
        <begin position="119"/>
        <end position="143"/>
    </location>
</feature>
<evidence type="ECO:0000256" key="1">
    <source>
        <dbReference type="ARBA" id="ARBA00004651"/>
    </source>
</evidence>
<dbReference type="PANTHER" id="PTHR38438:SF1">
    <property type="entry name" value="RIBOFLAVIN TRANSPORTER RIBU"/>
    <property type="match status" value="1"/>
</dbReference>
<keyword evidence="11" id="KW-1185">Reference proteome</keyword>
<comment type="subcellular location">
    <subcellularLocation>
        <location evidence="1">Cell membrane</location>
        <topology evidence="1">Multi-pass membrane protein</topology>
    </subcellularLocation>
</comment>
<comment type="caution">
    <text evidence="10">The sequence shown here is derived from an EMBL/GenBank/DDBJ whole genome shotgun (WGS) entry which is preliminary data.</text>
</comment>
<comment type="similarity">
    <text evidence="2 8">Belongs to the prokaryotic riboflavin transporter (P-RFT) (TC 2.A.87) family.</text>
</comment>
<dbReference type="GO" id="GO:0005886">
    <property type="term" value="C:plasma membrane"/>
    <property type="evidence" value="ECO:0007669"/>
    <property type="project" value="UniProtKB-SubCell"/>
</dbReference>
<keyword evidence="3 8" id="KW-0813">Transport</keyword>
<accession>A0A0R2IJQ5</accession>
<proteinExistence type="inferred from homology"/>